<sequence length="257" mass="29238">MVQLAHLTVRVNDHNDGEPLWPKDVQHLQHRLEVIGLVGVCLEGRKRAVTLWGDVRCGVVAPPYRVNAVPAWFKLQVMDRPPFLLVKQNIQLCIFSNFLRNVVCALKLVVEPVFGLIVVQPVHGHAQLRIGLIDGVTLFAYDVIVAEEKVMVAVDGTENVRFPRGEVCLQVVKLLRKRGVRPFLFPRERIVFVHKRHPLHFTPHAANQLHYDGNRVQQRRGTARDEDNLVAQHKQGTLRQHVTIDLTILLPGNNLRV</sequence>
<reference evidence="1 2" key="1">
    <citation type="submission" date="2020-08" db="EMBL/GenBank/DDBJ databases">
        <authorList>
            <person name="Newling K."/>
            <person name="Davey J."/>
            <person name="Forrester S."/>
        </authorList>
    </citation>
    <scope>NUCLEOTIDE SEQUENCE [LARGE SCALE GENOMIC DNA]</scope>
    <source>
        <strain evidence="2">Crithidia deanei Carvalho (ATCC PRA-265)</strain>
    </source>
</reference>
<keyword evidence="2" id="KW-1185">Reference proteome</keyword>
<proteinExistence type="predicted"/>
<name>A0A7G2CG06_9TRYP</name>
<protein>
    <submittedName>
        <fullName evidence="1">Uncharacterized protein</fullName>
    </submittedName>
</protein>
<evidence type="ECO:0000313" key="2">
    <source>
        <dbReference type="Proteomes" id="UP000515908"/>
    </source>
</evidence>
<dbReference type="Proteomes" id="UP000515908">
    <property type="component" value="Chromosome 10"/>
</dbReference>
<dbReference type="AlphaFoldDB" id="A0A7G2CG06"/>
<gene>
    <name evidence="1" type="ORF">ADEAN_000543300</name>
</gene>
<evidence type="ECO:0000313" key="1">
    <source>
        <dbReference type="EMBL" id="CAD2217947.1"/>
    </source>
</evidence>
<dbReference type="EMBL" id="LR877154">
    <property type="protein sequence ID" value="CAD2217947.1"/>
    <property type="molecule type" value="Genomic_DNA"/>
</dbReference>
<organism evidence="1 2">
    <name type="scientific">Angomonas deanei</name>
    <dbReference type="NCBI Taxonomy" id="59799"/>
    <lineage>
        <taxon>Eukaryota</taxon>
        <taxon>Discoba</taxon>
        <taxon>Euglenozoa</taxon>
        <taxon>Kinetoplastea</taxon>
        <taxon>Metakinetoplastina</taxon>
        <taxon>Trypanosomatida</taxon>
        <taxon>Trypanosomatidae</taxon>
        <taxon>Strigomonadinae</taxon>
        <taxon>Angomonas</taxon>
    </lineage>
</organism>
<dbReference type="VEuPathDB" id="TriTrypDB:ADEAN_000543300"/>
<accession>A0A7G2CG06</accession>